<dbReference type="GO" id="GO:0015344">
    <property type="term" value="F:siderophore uptake transmembrane transporter activity"/>
    <property type="evidence" value="ECO:0007669"/>
    <property type="project" value="TreeGrafter"/>
</dbReference>
<evidence type="ECO:0000256" key="5">
    <source>
        <dbReference type="ARBA" id="ARBA00023077"/>
    </source>
</evidence>
<dbReference type="InterPro" id="IPR000531">
    <property type="entry name" value="Beta-barrel_TonB"/>
</dbReference>
<dbReference type="AlphaFoldDB" id="A0A382T2Y8"/>
<dbReference type="GO" id="GO:0009279">
    <property type="term" value="C:cell outer membrane"/>
    <property type="evidence" value="ECO:0007669"/>
    <property type="project" value="UniProtKB-SubCell"/>
</dbReference>
<evidence type="ECO:0000256" key="4">
    <source>
        <dbReference type="ARBA" id="ARBA00022729"/>
    </source>
</evidence>
<keyword evidence="8" id="KW-0998">Cell outer membrane</keyword>
<reference evidence="10" key="1">
    <citation type="submission" date="2018-05" db="EMBL/GenBank/DDBJ databases">
        <authorList>
            <person name="Lanie J.A."/>
            <person name="Ng W.-L."/>
            <person name="Kazmierczak K.M."/>
            <person name="Andrzejewski T.M."/>
            <person name="Davidsen T.M."/>
            <person name="Wayne K.J."/>
            <person name="Tettelin H."/>
            <person name="Glass J.I."/>
            <person name="Rusch D."/>
            <person name="Podicherti R."/>
            <person name="Tsui H.-C.T."/>
            <person name="Winkler M.E."/>
        </authorList>
    </citation>
    <scope>NUCLEOTIDE SEQUENCE</scope>
</reference>
<dbReference type="Pfam" id="PF00593">
    <property type="entry name" value="TonB_dep_Rec_b-barrel"/>
    <property type="match status" value="1"/>
</dbReference>
<name>A0A382T2Y8_9ZZZZ</name>
<keyword evidence="2" id="KW-0813">Transport</keyword>
<dbReference type="PANTHER" id="PTHR30069:SF29">
    <property type="entry name" value="HEMOGLOBIN AND HEMOGLOBIN-HAPTOGLOBIN-BINDING PROTEIN 1-RELATED"/>
    <property type="match status" value="1"/>
</dbReference>
<evidence type="ECO:0000256" key="3">
    <source>
        <dbReference type="ARBA" id="ARBA00022692"/>
    </source>
</evidence>
<dbReference type="SUPFAM" id="SSF56935">
    <property type="entry name" value="Porins"/>
    <property type="match status" value="1"/>
</dbReference>
<dbReference type="EMBL" id="UINC01133474">
    <property type="protein sequence ID" value="SVD16426.1"/>
    <property type="molecule type" value="Genomic_DNA"/>
</dbReference>
<evidence type="ECO:0000256" key="6">
    <source>
        <dbReference type="ARBA" id="ARBA00023136"/>
    </source>
</evidence>
<evidence type="ECO:0000259" key="9">
    <source>
        <dbReference type="Pfam" id="PF00593"/>
    </source>
</evidence>
<comment type="subcellular location">
    <subcellularLocation>
        <location evidence="1">Cell outer membrane</location>
        <topology evidence="1">Multi-pass membrane protein</topology>
    </subcellularLocation>
</comment>
<accession>A0A382T2Y8</accession>
<evidence type="ECO:0000256" key="8">
    <source>
        <dbReference type="ARBA" id="ARBA00023237"/>
    </source>
</evidence>
<gene>
    <name evidence="10" type="ORF">METZ01_LOCUS369280</name>
</gene>
<protein>
    <recommendedName>
        <fullName evidence="9">TonB-dependent receptor-like beta-barrel domain-containing protein</fullName>
    </recommendedName>
</protein>
<proteinExistence type="predicted"/>
<dbReference type="Gene3D" id="2.40.170.20">
    <property type="entry name" value="TonB-dependent receptor, beta-barrel domain"/>
    <property type="match status" value="1"/>
</dbReference>
<keyword evidence="5" id="KW-0798">TonB box</keyword>
<evidence type="ECO:0000256" key="7">
    <source>
        <dbReference type="ARBA" id="ARBA00023170"/>
    </source>
</evidence>
<evidence type="ECO:0000313" key="10">
    <source>
        <dbReference type="EMBL" id="SVD16426.1"/>
    </source>
</evidence>
<keyword evidence="7" id="KW-0675">Receptor</keyword>
<organism evidence="10">
    <name type="scientific">marine metagenome</name>
    <dbReference type="NCBI Taxonomy" id="408172"/>
    <lineage>
        <taxon>unclassified sequences</taxon>
        <taxon>metagenomes</taxon>
        <taxon>ecological metagenomes</taxon>
    </lineage>
</organism>
<dbReference type="GO" id="GO:0044718">
    <property type="term" value="P:siderophore transmembrane transport"/>
    <property type="evidence" value="ECO:0007669"/>
    <property type="project" value="TreeGrafter"/>
</dbReference>
<dbReference type="InterPro" id="IPR039426">
    <property type="entry name" value="TonB-dep_rcpt-like"/>
</dbReference>
<dbReference type="PANTHER" id="PTHR30069">
    <property type="entry name" value="TONB-DEPENDENT OUTER MEMBRANE RECEPTOR"/>
    <property type="match status" value="1"/>
</dbReference>
<feature type="domain" description="TonB-dependent receptor-like beta-barrel" evidence="9">
    <location>
        <begin position="93"/>
        <end position="296"/>
    </location>
</feature>
<evidence type="ECO:0000256" key="2">
    <source>
        <dbReference type="ARBA" id="ARBA00022448"/>
    </source>
</evidence>
<feature type="non-terminal residue" evidence="10">
    <location>
        <position position="1"/>
    </location>
</feature>
<keyword evidence="6" id="KW-0472">Membrane</keyword>
<evidence type="ECO:0000256" key="1">
    <source>
        <dbReference type="ARBA" id="ARBA00004571"/>
    </source>
</evidence>
<feature type="non-terminal residue" evidence="10">
    <location>
        <position position="305"/>
    </location>
</feature>
<keyword evidence="3" id="KW-0812">Transmembrane</keyword>
<sequence length="305" mass="34420">LAGAISYVTKDPSDLVEEDGRYFSINASTQQSNKQEKINFLTAAAGKNIEGLLQLVRRGLNETEIHDDFSLETNPFEGNQKSLLAKTIFHSSETTILSLVADMQEWDGDWIVNTEKGFVYFPAPRAVSSSLGEDEGSRERVSFKIDLSPKNSSLLDSGSITVFKQDTEQRQLTVQQQVSFLNGMQAAPTPIMRTSDFEFNQSLKGMTLQAYKTLTKHQMVYGLDYERTDTTRPRMRSETNLITGTTSFAVDGENYPNKTFPDSESVRKAFFFNDRINLSDSQVLSLGFRYDDYELNTSIDSYFLN</sequence>
<dbReference type="InterPro" id="IPR036942">
    <property type="entry name" value="Beta-barrel_TonB_sf"/>
</dbReference>
<keyword evidence="4" id="KW-0732">Signal</keyword>